<organism evidence="4">
    <name type="scientific">uncultured Acidimicrobiales bacterium</name>
    <dbReference type="NCBI Taxonomy" id="310071"/>
    <lineage>
        <taxon>Bacteria</taxon>
        <taxon>Bacillati</taxon>
        <taxon>Actinomycetota</taxon>
        <taxon>Acidimicrobiia</taxon>
        <taxon>Acidimicrobiales</taxon>
        <taxon>environmental samples</taxon>
    </lineage>
</organism>
<gene>
    <name evidence="4" type="ORF">AVDCRST_MAG76-3650</name>
</gene>
<feature type="domain" description="MobA-like NTP transferase" evidence="3">
    <location>
        <begin position="2"/>
        <end position="142"/>
    </location>
</feature>
<dbReference type="SUPFAM" id="SSF53448">
    <property type="entry name" value="Nucleotide-diphospho-sugar transferases"/>
    <property type="match status" value="1"/>
</dbReference>
<dbReference type="InterPro" id="IPR050065">
    <property type="entry name" value="GlmU-like"/>
</dbReference>
<sequence>MLAAGHGRRLGAAGGPGPKWLVEVAGEPIAERQLQAVEQALGPDTNVLVVVGHAAERVEGYCARRAARSPLRPSLVHNPHHASLNNWYSLLIGLDALEEPLDDRVVVVLNSDLFAPVWWSAAFLAAAVADLGQAPGTVAVDVGRPLTEEAMKVAAGPVDDLGRRWCTGIGKVAVPDPVGEYVGMTALAPAGRRRVHDALRGFVGDPARADAWYEGAFQDLSAVQPFLSVWPTPSSTWVEIDDGDDLLAASRLAGS</sequence>
<evidence type="ECO:0000256" key="2">
    <source>
        <dbReference type="ARBA" id="ARBA00022695"/>
    </source>
</evidence>
<dbReference type="AlphaFoldDB" id="A0A6J4JB36"/>
<name>A0A6J4JB36_9ACTN</name>
<dbReference type="PANTHER" id="PTHR43584">
    <property type="entry name" value="NUCLEOTIDYL TRANSFERASE"/>
    <property type="match status" value="1"/>
</dbReference>
<protein>
    <recommendedName>
        <fullName evidence="3">MobA-like NTP transferase domain-containing protein</fullName>
    </recommendedName>
</protein>
<dbReference type="InterPro" id="IPR029044">
    <property type="entry name" value="Nucleotide-diphossugar_trans"/>
</dbReference>
<keyword evidence="1" id="KW-0808">Transferase</keyword>
<keyword evidence="2" id="KW-0548">Nucleotidyltransferase</keyword>
<dbReference type="EMBL" id="CADCSZ010000216">
    <property type="protein sequence ID" value="CAA9275449.1"/>
    <property type="molecule type" value="Genomic_DNA"/>
</dbReference>
<evidence type="ECO:0000313" key="4">
    <source>
        <dbReference type="EMBL" id="CAA9275449.1"/>
    </source>
</evidence>
<dbReference type="GO" id="GO:0016779">
    <property type="term" value="F:nucleotidyltransferase activity"/>
    <property type="evidence" value="ECO:0007669"/>
    <property type="project" value="UniProtKB-KW"/>
</dbReference>
<proteinExistence type="predicted"/>
<dbReference type="Gene3D" id="3.90.550.10">
    <property type="entry name" value="Spore Coat Polysaccharide Biosynthesis Protein SpsA, Chain A"/>
    <property type="match status" value="1"/>
</dbReference>
<accession>A0A6J4JB36</accession>
<evidence type="ECO:0000256" key="1">
    <source>
        <dbReference type="ARBA" id="ARBA00022679"/>
    </source>
</evidence>
<dbReference type="Pfam" id="PF12804">
    <property type="entry name" value="NTP_transf_3"/>
    <property type="match status" value="1"/>
</dbReference>
<dbReference type="PANTHER" id="PTHR43584:SF5">
    <property type="entry name" value="PROTEIN LICC"/>
    <property type="match status" value="1"/>
</dbReference>
<evidence type="ECO:0000259" key="3">
    <source>
        <dbReference type="Pfam" id="PF12804"/>
    </source>
</evidence>
<reference evidence="4" key="1">
    <citation type="submission" date="2020-02" db="EMBL/GenBank/DDBJ databases">
        <authorList>
            <person name="Meier V. D."/>
        </authorList>
    </citation>
    <scope>NUCLEOTIDE SEQUENCE</scope>
    <source>
        <strain evidence="4">AVDCRST_MAG76</strain>
    </source>
</reference>
<dbReference type="InterPro" id="IPR025877">
    <property type="entry name" value="MobA-like_NTP_Trfase"/>
</dbReference>